<dbReference type="Proteomes" id="UP000729701">
    <property type="component" value="Unassembled WGS sequence"/>
</dbReference>
<dbReference type="AlphaFoldDB" id="A0A951QQ38"/>
<evidence type="ECO:0000313" key="2">
    <source>
        <dbReference type="EMBL" id="MBW4669873.1"/>
    </source>
</evidence>
<evidence type="ECO:0000259" key="1">
    <source>
        <dbReference type="Pfam" id="PF00199"/>
    </source>
</evidence>
<reference evidence="2" key="1">
    <citation type="submission" date="2021-05" db="EMBL/GenBank/DDBJ databases">
        <authorList>
            <person name="Pietrasiak N."/>
            <person name="Ward R."/>
            <person name="Stajich J.E."/>
            <person name="Kurbessoian T."/>
        </authorList>
    </citation>
    <scope>NUCLEOTIDE SEQUENCE</scope>
    <source>
        <strain evidence="2">GSE-NOS-MK-12-04C</strain>
    </source>
</reference>
<reference evidence="2" key="2">
    <citation type="journal article" date="2022" name="Microbiol. Resour. Announc.">
        <title>Metagenome Sequencing to Explore Phylogenomics of Terrestrial Cyanobacteria.</title>
        <authorList>
            <person name="Ward R.D."/>
            <person name="Stajich J.E."/>
            <person name="Johansen J.R."/>
            <person name="Huntemann M."/>
            <person name="Clum A."/>
            <person name="Foster B."/>
            <person name="Foster B."/>
            <person name="Roux S."/>
            <person name="Palaniappan K."/>
            <person name="Varghese N."/>
            <person name="Mukherjee S."/>
            <person name="Reddy T.B.K."/>
            <person name="Daum C."/>
            <person name="Copeland A."/>
            <person name="Chen I.A."/>
            <person name="Ivanova N.N."/>
            <person name="Kyrpides N.C."/>
            <person name="Shapiro N."/>
            <person name="Eloe-Fadrosh E.A."/>
            <person name="Pietrasiak N."/>
        </authorList>
    </citation>
    <scope>NUCLEOTIDE SEQUENCE</scope>
    <source>
        <strain evidence="2">GSE-NOS-MK-12-04C</strain>
    </source>
</reference>
<comment type="caution">
    <text evidence="2">The sequence shown here is derived from an EMBL/GenBank/DDBJ whole genome shotgun (WGS) entry which is preliminary data.</text>
</comment>
<dbReference type="EMBL" id="JAHHGZ010000025">
    <property type="protein sequence ID" value="MBW4669873.1"/>
    <property type="molecule type" value="Genomic_DNA"/>
</dbReference>
<sequence length="356" mass="40767">MQISSVNLELGKEYPPADEASAIEVIERISIEQVQRNYQTGEKPVRRDAHAKHHGCVRAEFIVESNLPEEMKIGVFKEPEKKFTACIRFSNGSGNSQSDLKGDARGMAIKLLGVEGEKLLPDEKNTQDFATINHPVFFIRNVQDYIDFFTAIESAKGKPPLKFFFPSYNPLKWRLHEFMITRSIRSKKVVSPLEIQYWSTTPSKFGSRAIKFSVKPHVDNALHRSISDSENYLREAMVEHLNSKQAGFDFLIQFQTDVAQMPIEDSTIEWKSPYHKVATIKIPPQSFDSPEQMEFCENLSYTPWHSLSDHQPLGGVNRARKPVYESISRLRHELNGVSRQEPTIEEFSSLFPYLEG</sequence>
<accession>A0A951QQ38</accession>
<dbReference type="SUPFAM" id="SSF56634">
    <property type="entry name" value="Heme-dependent catalase-like"/>
    <property type="match status" value="1"/>
</dbReference>
<dbReference type="PANTHER" id="PTHR36195">
    <property type="entry name" value="DOMAIN PROTEIN, PUTATIVE (AFU_ORTHOLOGUE AFUA_5G01990)-RELATED-RELATED"/>
    <property type="match status" value="1"/>
</dbReference>
<dbReference type="CDD" id="cd08152">
    <property type="entry name" value="y4iL_like"/>
    <property type="match status" value="1"/>
</dbReference>
<evidence type="ECO:0000313" key="3">
    <source>
        <dbReference type="Proteomes" id="UP000729701"/>
    </source>
</evidence>
<dbReference type="GO" id="GO:0020037">
    <property type="term" value="F:heme binding"/>
    <property type="evidence" value="ECO:0007669"/>
    <property type="project" value="InterPro"/>
</dbReference>
<organism evidence="2 3">
    <name type="scientific">Cyanomargarita calcarea GSE-NOS-MK-12-04C</name>
    <dbReference type="NCBI Taxonomy" id="2839659"/>
    <lineage>
        <taxon>Bacteria</taxon>
        <taxon>Bacillati</taxon>
        <taxon>Cyanobacteriota</taxon>
        <taxon>Cyanophyceae</taxon>
        <taxon>Nostocales</taxon>
        <taxon>Cyanomargaritaceae</taxon>
        <taxon>Cyanomargarita</taxon>
    </lineage>
</organism>
<dbReference type="PANTHER" id="PTHR36195:SF4">
    <property type="entry name" value="DOMAIN PROTEIN, PUTATIVE (AFU_ORTHOLOGUE AFUA_5G01990)-RELATED"/>
    <property type="match status" value="1"/>
</dbReference>
<dbReference type="InterPro" id="IPR018028">
    <property type="entry name" value="Catalase"/>
</dbReference>
<dbReference type="PROSITE" id="PS51402">
    <property type="entry name" value="CATALASE_3"/>
    <property type="match status" value="1"/>
</dbReference>
<dbReference type="GO" id="GO:0006979">
    <property type="term" value="P:response to oxidative stress"/>
    <property type="evidence" value="ECO:0007669"/>
    <property type="project" value="InterPro"/>
</dbReference>
<feature type="domain" description="Catalase core" evidence="1">
    <location>
        <begin position="42"/>
        <end position="159"/>
    </location>
</feature>
<dbReference type="Gene3D" id="2.40.180.10">
    <property type="entry name" value="Catalase core domain"/>
    <property type="match status" value="1"/>
</dbReference>
<dbReference type="InterPro" id="IPR020835">
    <property type="entry name" value="Catalase_sf"/>
</dbReference>
<protein>
    <submittedName>
        <fullName evidence="2">Catalase family protein</fullName>
    </submittedName>
</protein>
<dbReference type="Pfam" id="PF00199">
    <property type="entry name" value="Catalase"/>
    <property type="match status" value="1"/>
</dbReference>
<name>A0A951QQ38_9CYAN</name>
<dbReference type="GO" id="GO:0004096">
    <property type="term" value="F:catalase activity"/>
    <property type="evidence" value="ECO:0007669"/>
    <property type="project" value="InterPro"/>
</dbReference>
<dbReference type="InterPro" id="IPR011614">
    <property type="entry name" value="Catalase_core"/>
</dbReference>
<gene>
    <name evidence="2" type="ORF">KME60_21280</name>
</gene>
<proteinExistence type="predicted"/>